<dbReference type="AlphaFoldDB" id="A0AAX4K3H9"/>
<dbReference type="GO" id="GO:0005634">
    <property type="term" value="C:nucleus"/>
    <property type="evidence" value="ECO:0007669"/>
    <property type="project" value="TreeGrafter"/>
</dbReference>
<protein>
    <recommendedName>
        <fullName evidence="5">Calcineurin-binding protein</fullName>
    </recommendedName>
</protein>
<dbReference type="GO" id="GO:0005737">
    <property type="term" value="C:cytoplasm"/>
    <property type="evidence" value="ECO:0007669"/>
    <property type="project" value="TreeGrafter"/>
</dbReference>
<evidence type="ECO:0008006" key="5">
    <source>
        <dbReference type="Google" id="ProtNLM"/>
    </source>
</evidence>
<evidence type="ECO:0000256" key="1">
    <source>
        <dbReference type="ARBA" id="ARBA00008209"/>
    </source>
</evidence>
<reference evidence="3 4" key="1">
    <citation type="submission" date="2024-01" db="EMBL/GenBank/DDBJ databases">
        <title>Comparative genomics of Cryptococcus and Kwoniella reveals pathogenesis evolution and contrasting modes of karyotype evolution via chromosome fusion or intercentromeric recombination.</title>
        <authorList>
            <person name="Coelho M.A."/>
            <person name="David-Palma M."/>
            <person name="Shea T."/>
            <person name="Bowers K."/>
            <person name="McGinley-Smith S."/>
            <person name="Mohammad A.W."/>
            <person name="Gnirke A."/>
            <person name="Yurkov A.M."/>
            <person name="Nowrousian M."/>
            <person name="Sun S."/>
            <person name="Cuomo C.A."/>
            <person name="Heitman J."/>
        </authorList>
    </citation>
    <scope>NUCLEOTIDE SEQUENCE [LARGE SCALE GENOMIC DNA]</scope>
    <source>
        <strain evidence="3 4">CBS 6074</strain>
    </source>
</reference>
<dbReference type="InterPro" id="IPR006931">
    <property type="entry name" value="Calcipressin"/>
</dbReference>
<evidence type="ECO:0000313" key="4">
    <source>
        <dbReference type="Proteomes" id="UP001355207"/>
    </source>
</evidence>
<feature type="region of interest" description="Disordered" evidence="2">
    <location>
        <begin position="97"/>
        <end position="156"/>
    </location>
</feature>
<dbReference type="GeneID" id="91097774"/>
<dbReference type="GO" id="GO:0019722">
    <property type="term" value="P:calcium-mediated signaling"/>
    <property type="evidence" value="ECO:0007669"/>
    <property type="project" value="InterPro"/>
</dbReference>
<organism evidence="3 4">
    <name type="scientific">Kwoniella dendrophila CBS 6074</name>
    <dbReference type="NCBI Taxonomy" id="1295534"/>
    <lineage>
        <taxon>Eukaryota</taxon>
        <taxon>Fungi</taxon>
        <taxon>Dikarya</taxon>
        <taxon>Basidiomycota</taxon>
        <taxon>Agaricomycotina</taxon>
        <taxon>Tremellomycetes</taxon>
        <taxon>Tremellales</taxon>
        <taxon>Cryptococcaceae</taxon>
        <taxon>Kwoniella</taxon>
    </lineage>
</organism>
<dbReference type="GO" id="GO:0008597">
    <property type="term" value="F:calcium-dependent protein serine/threonine phosphatase regulator activity"/>
    <property type="evidence" value="ECO:0007669"/>
    <property type="project" value="TreeGrafter"/>
</dbReference>
<sequence length="344" mass="37454">MISSSSSPSPRSISIPPPPGLEPENVEEETNTLALLLPNQSLFEPQILSLLKEHYNLFGEIIHWAPIKGFGRVLIVFKSNEDAKNTKKLGDWLKLDLSPSTPNDVRADAGGNNKNQSGNNDHAVTELESQSNQIPQTNEQSQNKDGYFTPKTKIGKRQSQVLKSHELILRLHSLPPTPINPDPSTIHLAPPSLPHNFLISPPGSPPEGWEQIAEEGPNTSILAEDLQRALESLQLNGGYHKNMKNGKEVILDEGGVRVEVEDTTKQENNQQGTDDKWDIDIEETLDPNMNHDIWNSPSQQNIQNQLPSIAGGGLGSLGGLGGSFSGSNTPSGKIKIAPTARPPM</sequence>
<keyword evidence="4" id="KW-1185">Reference proteome</keyword>
<dbReference type="EMBL" id="CP144107">
    <property type="protein sequence ID" value="WWC92151.1"/>
    <property type="molecule type" value="Genomic_DNA"/>
</dbReference>
<feature type="compositionally biased region" description="Polar residues" evidence="2">
    <location>
        <begin position="112"/>
        <end position="144"/>
    </location>
</feature>
<evidence type="ECO:0000256" key="2">
    <source>
        <dbReference type="SAM" id="MobiDB-lite"/>
    </source>
</evidence>
<gene>
    <name evidence="3" type="ORF">L201_007105</name>
</gene>
<name>A0AAX4K3H9_9TREE</name>
<dbReference type="RefSeq" id="XP_066078913.1">
    <property type="nucleotide sequence ID" value="XM_066222816.1"/>
</dbReference>
<dbReference type="PANTHER" id="PTHR10300">
    <property type="entry name" value="CALCIPRESSIN"/>
    <property type="match status" value="1"/>
</dbReference>
<evidence type="ECO:0000313" key="3">
    <source>
        <dbReference type="EMBL" id="WWC92151.1"/>
    </source>
</evidence>
<accession>A0AAX4K3H9</accession>
<feature type="compositionally biased region" description="Low complexity" evidence="2">
    <location>
        <begin position="1"/>
        <end position="14"/>
    </location>
</feature>
<dbReference type="Pfam" id="PF04847">
    <property type="entry name" value="Calcipressin"/>
    <property type="match status" value="2"/>
</dbReference>
<feature type="region of interest" description="Disordered" evidence="2">
    <location>
        <begin position="1"/>
        <end position="27"/>
    </location>
</feature>
<dbReference type="PANTHER" id="PTHR10300:SF14">
    <property type="entry name" value="PROTEIN SARAH"/>
    <property type="match status" value="1"/>
</dbReference>
<feature type="region of interest" description="Disordered" evidence="2">
    <location>
        <begin position="321"/>
        <end position="344"/>
    </location>
</feature>
<dbReference type="Proteomes" id="UP001355207">
    <property type="component" value="Chromosome 10"/>
</dbReference>
<comment type="similarity">
    <text evidence="1">Belongs to the RCAN family.</text>
</comment>
<proteinExistence type="inferred from homology"/>